<accession>A0A1H0MSL1</accession>
<proteinExistence type="predicted"/>
<organism evidence="1 2">
    <name type="scientific">Pseudomonas reinekei</name>
    <dbReference type="NCBI Taxonomy" id="395598"/>
    <lineage>
        <taxon>Bacteria</taxon>
        <taxon>Pseudomonadati</taxon>
        <taxon>Pseudomonadota</taxon>
        <taxon>Gammaproteobacteria</taxon>
        <taxon>Pseudomonadales</taxon>
        <taxon>Pseudomonadaceae</taxon>
        <taxon>Pseudomonas</taxon>
    </lineage>
</organism>
<gene>
    <name evidence="1" type="ORF">SAMN04490202_1999</name>
</gene>
<dbReference type="AlphaFoldDB" id="A0A1H0MSL1"/>
<sequence>MNASEVMDESFDYAAQREYFRSAEMFQPMARWHE</sequence>
<protein>
    <submittedName>
        <fullName evidence="1">Uncharacterized protein</fullName>
    </submittedName>
</protein>
<evidence type="ECO:0000313" key="1">
    <source>
        <dbReference type="EMBL" id="SDO83439.1"/>
    </source>
</evidence>
<dbReference type="EMBL" id="LT629709">
    <property type="protein sequence ID" value="SDO83439.1"/>
    <property type="molecule type" value="Genomic_DNA"/>
</dbReference>
<evidence type="ECO:0000313" key="2">
    <source>
        <dbReference type="Proteomes" id="UP000198549"/>
    </source>
</evidence>
<reference evidence="1 2" key="1">
    <citation type="submission" date="2016-10" db="EMBL/GenBank/DDBJ databases">
        <authorList>
            <person name="de Groot N.N."/>
        </authorList>
    </citation>
    <scope>NUCLEOTIDE SEQUENCE [LARGE SCALE GENOMIC DNA]</scope>
    <source>
        <strain evidence="1 2">BS3776</strain>
    </source>
</reference>
<name>A0A1H0MSL1_PSERE</name>
<dbReference type="Proteomes" id="UP000198549">
    <property type="component" value="Chromosome I"/>
</dbReference>